<evidence type="ECO:0000313" key="8">
    <source>
        <dbReference type="Proteomes" id="UP000217564"/>
    </source>
</evidence>
<evidence type="ECO:0000256" key="4">
    <source>
        <dbReference type="ARBA" id="ARBA00023125"/>
    </source>
</evidence>
<evidence type="ECO:0000313" key="7">
    <source>
        <dbReference type="EMBL" id="PCC44923.1"/>
    </source>
</evidence>
<dbReference type="NCBIfam" id="TIGR02937">
    <property type="entry name" value="sigma70-ECF"/>
    <property type="match status" value="1"/>
</dbReference>
<organism evidence="7 8">
    <name type="scientific">Brevibacterium aurantiacum</name>
    <dbReference type="NCBI Taxonomy" id="273384"/>
    <lineage>
        <taxon>Bacteria</taxon>
        <taxon>Bacillati</taxon>
        <taxon>Actinomycetota</taxon>
        <taxon>Actinomycetes</taxon>
        <taxon>Micrococcales</taxon>
        <taxon>Brevibacteriaceae</taxon>
        <taxon>Brevibacterium</taxon>
    </lineage>
</organism>
<evidence type="ECO:0000256" key="2">
    <source>
        <dbReference type="ARBA" id="ARBA00023015"/>
    </source>
</evidence>
<dbReference type="EMBL" id="NRGP01000038">
    <property type="protein sequence ID" value="PCC44923.1"/>
    <property type="molecule type" value="Genomic_DNA"/>
</dbReference>
<dbReference type="InterPro" id="IPR013325">
    <property type="entry name" value="RNA_pol_sigma_r2"/>
</dbReference>
<evidence type="ECO:0000256" key="1">
    <source>
        <dbReference type="ARBA" id="ARBA00010641"/>
    </source>
</evidence>
<dbReference type="InterPro" id="IPR013324">
    <property type="entry name" value="RNA_pol_sigma_r3/r4-like"/>
</dbReference>
<keyword evidence="4" id="KW-0238">DNA-binding</keyword>
<dbReference type="GO" id="GO:0016987">
    <property type="term" value="F:sigma factor activity"/>
    <property type="evidence" value="ECO:0007669"/>
    <property type="project" value="UniProtKB-KW"/>
</dbReference>
<evidence type="ECO:0000256" key="6">
    <source>
        <dbReference type="SAM" id="MobiDB-lite"/>
    </source>
</evidence>
<evidence type="ECO:0000256" key="5">
    <source>
        <dbReference type="ARBA" id="ARBA00023163"/>
    </source>
</evidence>
<reference evidence="7 8" key="1">
    <citation type="journal article" date="2017" name="Elife">
        <title>Extensive horizontal gene transfer in cheese-associated bacteria.</title>
        <authorList>
            <person name="Bonham K.S."/>
            <person name="Wolfe B.E."/>
            <person name="Dutton R.J."/>
        </authorList>
    </citation>
    <scope>NUCLEOTIDE SEQUENCE [LARGE SCALE GENOMIC DNA]</scope>
    <source>
        <strain evidence="7 8">947_7</strain>
    </source>
</reference>
<keyword evidence="5" id="KW-0804">Transcription</keyword>
<dbReference type="PANTHER" id="PTHR43133">
    <property type="entry name" value="RNA POLYMERASE ECF-TYPE SIGMA FACTO"/>
    <property type="match status" value="1"/>
</dbReference>
<dbReference type="PANTHER" id="PTHR43133:SF8">
    <property type="entry name" value="RNA POLYMERASE SIGMA FACTOR HI_1459-RELATED"/>
    <property type="match status" value="1"/>
</dbReference>
<dbReference type="InterPro" id="IPR014284">
    <property type="entry name" value="RNA_pol_sigma-70_dom"/>
</dbReference>
<dbReference type="InterPro" id="IPR036388">
    <property type="entry name" value="WH-like_DNA-bd_sf"/>
</dbReference>
<accession>A0A2A3Z0B1</accession>
<comment type="similarity">
    <text evidence="1">Belongs to the sigma-70 factor family. ECF subfamily.</text>
</comment>
<dbReference type="SUPFAM" id="SSF88946">
    <property type="entry name" value="Sigma2 domain of RNA polymerase sigma factors"/>
    <property type="match status" value="1"/>
</dbReference>
<sequence length="237" mass="26176">MTIVSDVPISVPDAGSDAGSDAEPDAVADFSHDDNWHLHLGEVEGPETSQRLAAQRRLHELLVKASRLQVWRLRHQLPGAGSGDLEDLAQQAADDAHLAVLRGLGEFEGRSRFSTWVFKFGILQAGVAVRRQAWRHREVTLSETLPFVDTDHGPASRAEGSDLRRAVHDALTTALTPRQRQIMIALLVDDVPIDVLAHRLGTTRNALYKNVHDARKRLREALIASGHLEALPDRRTS</sequence>
<name>A0A2A3Z0B1_BREAU</name>
<dbReference type="InterPro" id="IPR039425">
    <property type="entry name" value="RNA_pol_sigma-70-like"/>
</dbReference>
<dbReference type="AlphaFoldDB" id="A0A2A3Z0B1"/>
<keyword evidence="3" id="KW-0731">Sigma factor</keyword>
<dbReference type="GO" id="GO:0006352">
    <property type="term" value="P:DNA-templated transcription initiation"/>
    <property type="evidence" value="ECO:0007669"/>
    <property type="project" value="InterPro"/>
</dbReference>
<dbReference type="Gene3D" id="1.10.10.10">
    <property type="entry name" value="Winged helix-like DNA-binding domain superfamily/Winged helix DNA-binding domain"/>
    <property type="match status" value="1"/>
</dbReference>
<evidence type="ECO:0000256" key="3">
    <source>
        <dbReference type="ARBA" id="ARBA00023082"/>
    </source>
</evidence>
<comment type="caution">
    <text evidence="7">The sequence shown here is derived from an EMBL/GenBank/DDBJ whole genome shotgun (WGS) entry which is preliminary data.</text>
</comment>
<dbReference type="SUPFAM" id="SSF88659">
    <property type="entry name" value="Sigma3 and sigma4 domains of RNA polymerase sigma factors"/>
    <property type="match status" value="1"/>
</dbReference>
<proteinExistence type="inferred from homology"/>
<protein>
    <submittedName>
        <fullName evidence="7">RNA polymerase subunit sigma-24</fullName>
    </submittedName>
</protein>
<dbReference type="GO" id="GO:0003677">
    <property type="term" value="F:DNA binding"/>
    <property type="evidence" value="ECO:0007669"/>
    <property type="project" value="UniProtKB-KW"/>
</dbReference>
<keyword evidence="2" id="KW-0805">Transcription regulation</keyword>
<dbReference type="RefSeq" id="WP_096163096.1">
    <property type="nucleotide sequence ID" value="NZ_NRGP01000038.1"/>
</dbReference>
<feature type="region of interest" description="Disordered" evidence="6">
    <location>
        <begin position="1"/>
        <end position="25"/>
    </location>
</feature>
<gene>
    <name evidence="7" type="ORF">CIK64_18305</name>
</gene>
<dbReference type="Proteomes" id="UP000217564">
    <property type="component" value="Unassembled WGS sequence"/>
</dbReference>
<dbReference type="Gene3D" id="1.10.1740.10">
    <property type="match status" value="1"/>
</dbReference>